<protein>
    <submittedName>
        <fullName evidence="1">Uncharacterized protein</fullName>
    </submittedName>
</protein>
<proteinExistence type="predicted"/>
<keyword evidence="2" id="KW-1185">Reference proteome</keyword>
<reference evidence="1 2" key="1">
    <citation type="submission" date="2018-11" db="EMBL/GenBank/DDBJ databases">
        <authorList>
            <person name="Criscuolo A."/>
        </authorList>
    </citation>
    <scope>NUCLEOTIDE SEQUENCE [LARGE SCALE GENOMIC DNA]</scope>
    <source>
        <strain evidence="1">ACIP111625</strain>
    </source>
</reference>
<evidence type="ECO:0000313" key="1">
    <source>
        <dbReference type="EMBL" id="VDC18847.1"/>
    </source>
</evidence>
<accession>A0A3P5WC55</accession>
<gene>
    <name evidence="1" type="ORF">XINFAN_00002</name>
</gene>
<organism evidence="1 2">
    <name type="scientific">Pseudogemmobacter humi</name>
    <dbReference type="NCBI Taxonomy" id="2483812"/>
    <lineage>
        <taxon>Bacteria</taxon>
        <taxon>Pseudomonadati</taxon>
        <taxon>Pseudomonadota</taxon>
        <taxon>Alphaproteobacteria</taxon>
        <taxon>Rhodobacterales</taxon>
        <taxon>Paracoccaceae</taxon>
        <taxon>Pseudogemmobacter</taxon>
    </lineage>
</organism>
<dbReference type="EMBL" id="UXAW01000004">
    <property type="protein sequence ID" value="VDC18847.1"/>
    <property type="molecule type" value="Genomic_DNA"/>
</dbReference>
<dbReference type="Proteomes" id="UP000277498">
    <property type="component" value="Unassembled WGS sequence"/>
</dbReference>
<dbReference type="AlphaFoldDB" id="A0A3P5WC55"/>
<evidence type="ECO:0000313" key="2">
    <source>
        <dbReference type="Proteomes" id="UP000277498"/>
    </source>
</evidence>
<sequence>MPLVRENLRHDADLNLCILPVEVFRHDALSQKLEASHFGLHPTSSVISGQFLPVGPAEASAGVQGLIAGLQAGILSLPVPGIPAGRDNGICTSGRDSDVTTLGITDAIGGDAADLFLRRDLCQQIRQYPSPVRSNRWRFTGSTSPIRLLVISTARTSSVSASMPMWILRHCLRRLAPCLRTCHSPIPGNFIPVLSTSRCSGPDAERYGICAFRCFCRRQSVV</sequence>
<name>A0A3P5WC55_9RHOB</name>